<proteinExistence type="predicted"/>
<evidence type="ECO:0000313" key="3">
    <source>
        <dbReference type="Proteomes" id="UP000265520"/>
    </source>
</evidence>
<dbReference type="AlphaFoldDB" id="A0A392R698"/>
<protein>
    <submittedName>
        <fullName evidence="2">Uncharacterized protein</fullName>
    </submittedName>
</protein>
<dbReference type="PROSITE" id="PS00626">
    <property type="entry name" value="RCC1_2"/>
    <property type="match status" value="1"/>
</dbReference>
<name>A0A392R698_9FABA</name>
<sequence>KEEEDEVDFSTGQHHTLGVREDVDGDVSLEVEGKKQPTTFVSDNKDDDNLSKILQKEIGCGSSVVVEVAIGESQCEKGTKGDMMLEEVEGRQGLKETCLLGNKCVVSCGPGRGLNFSFLNKNRSPNKEIGCGGTRI</sequence>
<comment type="caution">
    <text evidence="2">The sequence shown here is derived from an EMBL/GenBank/DDBJ whole genome shotgun (WGS) entry which is preliminary data.</text>
</comment>
<feature type="region of interest" description="Disordered" evidence="1">
    <location>
        <begin position="1"/>
        <end position="24"/>
    </location>
</feature>
<feature type="non-terminal residue" evidence="2">
    <location>
        <position position="1"/>
    </location>
</feature>
<feature type="non-terminal residue" evidence="2">
    <location>
        <position position="136"/>
    </location>
</feature>
<evidence type="ECO:0000256" key="1">
    <source>
        <dbReference type="SAM" id="MobiDB-lite"/>
    </source>
</evidence>
<dbReference type="InterPro" id="IPR000408">
    <property type="entry name" value="Reg_chr_condens"/>
</dbReference>
<keyword evidence="3" id="KW-1185">Reference proteome</keyword>
<accession>A0A392R698</accession>
<reference evidence="2 3" key="1">
    <citation type="journal article" date="2018" name="Front. Plant Sci.">
        <title>Red Clover (Trifolium pratense) and Zigzag Clover (T. medium) - A Picture of Genomic Similarities and Differences.</title>
        <authorList>
            <person name="Dluhosova J."/>
            <person name="Istvanek J."/>
            <person name="Nedelnik J."/>
            <person name="Repkova J."/>
        </authorList>
    </citation>
    <scope>NUCLEOTIDE SEQUENCE [LARGE SCALE GENOMIC DNA]</scope>
    <source>
        <strain evidence="3">cv. 10/8</strain>
        <tissue evidence="2">Leaf</tissue>
    </source>
</reference>
<dbReference type="Proteomes" id="UP000265520">
    <property type="component" value="Unassembled WGS sequence"/>
</dbReference>
<dbReference type="EMBL" id="LXQA010189778">
    <property type="protein sequence ID" value="MCI31757.1"/>
    <property type="molecule type" value="Genomic_DNA"/>
</dbReference>
<organism evidence="2 3">
    <name type="scientific">Trifolium medium</name>
    <dbReference type="NCBI Taxonomy" id="97028"/>
    <lineage>
        <taxon>Eukaryota</taxon>
        <taxon>Viridiplantae</taxon>
        <taxon>Streptophyta</taxon>
        <taxon>Embryophyta</taxon>
        <taxon>Tracheophyta</taxon>
        <taxon>Spermatophyta</taxon>
        <taxon>Magnoliopsida</taxon>
        <taxon>eudicotyledons</taxon>
        <taxon>Gunneridae</taxon>
        <taxon>Pentapetalae</taxon>
        <taxon>rosids</taxon>
        <taxon>fabids</taxon>
        <taxon>Fabales</taxon>
        <taxon>Fabaceae</taxon>
        <taxon>Papilionoideae</taxon>
        <taxon>50 kb inversion clade</taxon>
        <taxon>NPAAA clade</taxon>
        <taxon>Hologalegina</taxon>
        <taxon>IRL clade</taxon>
        <taxon>Trifolieae</taxon>
        <taxon>Trifolium</taxon>
    </lineage>
</organism>
<evidence type="ECO:0000313" key="2">
    <source>
        <dbReference type="EMBL" id="MCI31757.1"/>
    </source>
</evidence>